<dbReference type="EC" id="2.4.-.-" evidence="2"/>
<evidence type="ECO:0000259" key="1">
    <source>
        <dbReference type="Pfam" id="PF00534"/>
    </source>
</evidence>
<evidence type="ECO:0000313" key="2">
    <source>
        <dbReference type="EMBL" id="UYG53206.1"/>
    </source>
</evidence>
<dbReference type="InterPro" id="IPR001296">
    <property type="entry name" value="Glyco_trans_1"/>
</dbReference>
<protein>
    <submittedName>
        <fullName evidence="2">Glycosyltransferase</fullName>
        <ecNumber evidence="2">2.4.-.-</ecNumber>
    </submittedName>
</protein>
<dbReference type="SUPFAM" id="SSF53756">
    <property type="entry name" value="UDP-Glycosyltransferase/glycogen phosphorylase"/>
    <property type="match status" value="1"/>
</dbReference>
<organism evidence="2 3">
    <name type="scientific">Comamonas endophytica</name>
    <dbReference type="NCBI Taxonomy" id="2949090"/>
    <lineage>
        <taxon>Bacteria</taxon>
        <taxon>Pseudomonadati</taxon>
        <taxon>Pseudomonadota</taxon>
        <taxon>Betaproteobacteria</taxon>
        <taxon>Burkholderiales</taxon>
        <taxon>Comamonadaceae</taxon>
        <taxon>Comamonas</taxon>
    </lineage>
</organism>
<dbReference type="Gene3D" id="3.40.50.2000">
    <property type="entry name" value="Glycogen Phosphorylase B"/>
    <property type="match status" value="1"/>
</dbReference>
<feature type="domain" description="Glycosyl transferase family 1" evidence="1">
    <location>
        <begin position="187"/>
        <end position="328"/>
    </location>
</feature>
<name>A0ABY6GDN4_9BURK</name>
<dbReference type="GO" id="GO:0016757">
    <property type="term" value="F:glycosyltransferase activity"/>
    <property type="evidence" value="ECO:0007669"/>
    <property type="project" value="UniProtKB-KW"/>
</dbReference>
<keyword evidence="2" id="KW-0328">Glycosyltransferase</keyword>
<gene>
    <name evidence="2" type="ORF">M9799_08330</name>
</gene>
<sequence length="405" mass="46056">MKKRFFISNAIDEEKLPFISNEEMKFGRAHYSWKIVADLYSKGLEAADIETYRVIRPEIYQSKIAQETFGVRHDDNHLAVKPIEHIRPFYGMKNIFNSGWEFPQFSNESFNGNPLNNHINILKNADQIWCWSNFTRDNLKSYGIDTAITLPPPVIVPRVSDDTTIDHIATLPLNTTRPPVPSDIKTLAEILKTYEKSKVFFSILNPFDKRKQIKSMLTAFEKAQKKQPNIILLVKLVVDNIHTTLGNIQEILEVHHGFTGENNRIIFIGETLTDGQMKNLVKKANFYLCTSSTEGLNLPMIEAMAQGVVPVSTKATAMADYINEKNSIVIKHEELQTEGPYHALHNYLRTTHFPPQLESTIASLVSAAEISDSQYRELSKNAKRDAEAKYSLQAFIKNIQALGVM</sequence>
<evidence type="ECO:0000313" key="3">
    <source>
        <dbReference type="Proteomes" id="UP001162800"/>
    </source>
</evidence>
<dbReference type="EMBL" id="CP106881">
    <property type="protein sequence ID" value="UYG53206.1"/>
    <property type="molecule type" value="Genomic_DNA"/>
</dbReference>
<proteinExistence type="predicted"/>
<keyword evidence="2" id="KW-0808">Transferase</keyword>
<dbReference type="PANTHER" id="PTHR46656:SF3">
    <property type="entry name" value="PUTATIVE-RELATED"/>
    <property type="match status" value="1"/>
</dbReference>
<dbReference type="RefSeq" id="WP_231042903.1">
    <property type="nucleotide sequence ID" value="NZ_CP106881.1"/>
</dbReference>
<reference evidence="2" key="1">
    <citation type="submission" date="2022-09" db="EMBL/GenBank/DDBJ databases">
        <title>The complete genome of Acidovorax sp. 5MLIR.</title>
        <authorList>
            <person name="Liu L."/>
            <person name="Yue J."/>
            <person name="Yang F."/>
            <person name="Yuan J."/>
            <person name="Li L."/>
        </authorList>
    </citation>
    <scope>NUCLEOTIDE SEQUENCE</scope>
    <source>
        <strain evidence="2">5MLIR</strain>
    </source>
</reference>
<dbReference type="PANTHER" id="PTHR46656">
    <property type="entry name" value="PUTATIVE-RELATED"/>
    <property type="match status" value="1"/>
</dbReference>
<dbReference type="Pfam" id="PF00534">
    <property type="entry name" value="Glycos_transf_1"/>
    <property type="match status" value="1"/>
</dbReference>
<dbReference type="Proteomes" id="UP001162800">
    <property type="component" value="Chromosome"/>
</dbReference>
<keyword evidence="3" id="KW-1185">Reference proteome</keyword>
<accession>A0ABY6GDN4</accession>